<dbReference type="EMBL" id="ML978416">
    <property type="protein sequence ID" value="KAF2022876.1"/>
    <property type="molecule type" value="Genomic_DNA"/>
</dbReference>
<sequence length="564" mass="63650">MYPSLFAFYRRNPTMFGGTFPDCRSTGKERRGVIGAQPSPIAHQLRIGRDIVDQPPSPDTRTNGRRQGLCSSWNWLSNTRRAKSRLASIRSKTFNWNLQSFSLQTVDLSKTIVSFKMAAFEDQSSVFENPRPSFADDNLVCHDTLDGTYYGLPYHAAVHKDETMVPHVEHSDITVNDCPDVFEFFDLERATMDTQILPHETQTTSPVTSATLKSPVPFFASSNEPLRHDSAEALPEMEAIPWKQQLQTLPRNTVWAHPFFASVHAQYSRESSGTSRHGKRFFQEDPTDTFRLVMVATNKPAERQKLTEKQLNSVKSVRAHRPCLRCFMQKIQCSEGWQCKACQKLFAGSNRTRQWTRCVTLGLPELNIIAIAHCSNFFKDLTLRRQRTCSHYPSDLAADRSKIAITLYKLLFGSGILSVATNDIGELYTKVLQHTHGHHATDVHSFVATERTPLRMLIRLNVILLGSPGIAPDLVSRVRFFQKLRAICAVVAFECLGKALDRSALAGANSSRQCALIVEVSLLLEQVIAMDLNLPSEAIFRAQGAEYEEMRKDLIQYLSSHLQN</sequence>
<organism evidence="1 2">
    <name type="scientific">Setomelanomma holmii</name>
    <dbReference type="NCBI Taxonomy" id="210430"/>
    <lineage>
        <taxon>Eukaryota</taxon>
        <taxon>Fungi</taxon>
        <taxon>Dikarya</taxon>
        <taxon>Ascomycota</taxon>
        <taxon>Pezizomycotina</taxon>
        <taxon>Dothideomycetes</taxon>
        <taxon>Pleosporomycetidae</taxon>
        <taxon>Pleosporales</taxon>
        <taxon>Pleosporineae</taxon>
        <taxon>Phaeosphaeriaceae</taxon>
        <taxon>Setomelanomma</taxon>
    </lineage>
</organism>
<keyword evidence="2" id="KW-1185">Reference proteome</keyword>
<protein>
    <submittedName>
        <fullName evidence="1">Uncharacterized protein</fullName>
    </submittedName>
</protein>
<dbReference type="Proteomes" id="UP000799777">
    <property type="component" value="Unassembled WGS sequence"/>
</dbReference>
<evidence type="ECO:0000313" key="2">
    <source>
        <dbReference type="Proteomes" id="UP000799777"/>
    </source>
</evidence>
<evidence type="ECO:0000313" key="1">
    <source>
        <dbReference type="EMBL" id="KAF2022876.1"/>
    </source>
</evidence>
<proteinExistence type="predicted"/>
<comment type="caution">
    <text evidence="1">The sequence shown here is derived from an EMBL/GenBank/DDBJ whole genome shotgun (WGS) entry which is preliminary data.</text>
</comment>
<gene>
    <name evidence="1" type="ORF">EK21DRAFT_95366</name>
</gene>
<dbReference type="AlphaFoldDB" id="A0A9P4LE52"/>
<reference evidence="1" key="1">
    <citation type="journal article" date="2020" name="Stud. Mycol.">
        <title>101 Dothideomycetes genomes: a test case for predicting lifestyles and emergence of pathogens.</title>
        <authorList>
            <person name="Haridas S."/>
            <person name="Albert R."/>
            <person name="Binder M."/>
            <person name="Bloem J."/>
            <person name="Labutti K."/>
            <person name="Salamov A."/>
            <person name="Andreopoulos B."/>
            <person name="Baker S."/>
            <person name="Barry K."/>
            <person name="Bills G."/>
            <person name="Bluhm B."/>
            <person name="Cannon C."/>
            <person name="Castanera R."/>
            <person name="Culley D."/>
            <person name="Daum C."/>
            <person name="Ezra D."/>
            <person name="Gonzalez J."/>
            <person name="Henrissat B."/>
            <person name="Kuo A."/>
            <person name="Liang C."/>
            <person name="Lipzen A."/>
            <person name="Lutzoni F."/>
            <person name="Magnuson J."/>
            <person name="Mondo S."/>
            <person name="Nolan M."/>
            <person name="Ohm R."/>
            <person name="Pangilinan J."/>
            <person name="Park H.-J."/>
            <person name="Ramirez L."/>
            <person name="Alfaro M."/>
            <person name="Sun H."/>
            <person name="Tritt A."/>
            <person name="Yoshinaga Y."/>
            <person name="Zwiers L.-H."/>
            <person name="Turgeon B."/>
            <person name="Goodwin S."/>
            <person name="Spatafora J."/>
            <person name="Crous P."/>
            <person name="Grigoriev I."/>
        </authorList>
    </citation>
    <scope>NUCLEOTIDE SEQUENCE</scope>
    <source>
        <strain evidence="1">CBS 110217</strain>
    </source>
</reference>
<dbReference type="OrthoDB" id="3937761at2759"/>
<name>A0A9P4LE52_9PLEO</name>
<accession>A0A9P4LE52</accession>